<evidence type="ECO:0000256" key="1">
    <source>
        <dbReference type="SAM" id="SignalP"/>
    </source>
</evidence>
<organism evidence="2 3">
    <name type="scientific">Acinetobacter baylyi (strain ATCC 33305 / BD413 / ADP1)</name>
    <dbReference type="NCBI Taxonomy" id="62977"/>
    <lineage>
        <taxon>Bacteria</taxon>
        <taxon>Pseudomonadati</taxon>
        <taxon>Pseudomonadota</taxon>
        <taxon>Gammaproteobacteria</taxon>
        <taxon>Moraxellales</taxon>
        <taxon>Moraxellaceae</taxon>
        <taxon>Acinetobacter</taxon>
    </lineage>
</organism>
<dbReference type="OrthoDB" id="6706478at2"/>
<dbReference type="Proteomes" id="UP000000430">
    <property type="component" value="Chromosome"/>
</dbReference>
<protein>
    <submittedName>
        <fullName evidence="2">Uncharacterized protein</fullName>
    </submittedName>
</protein>
<dbReference type="EMBL" id="CR543861">
    <property type="protein sequence ID" value="CAG67986.1"/>
    <property type="molecule type" value="Genomic_DNA"/>
</dbReference>
<accession>Q6FD73</accession>
<evidence type="ECO:0000313" key="2">
    <source>
        <dbReference type="EMBL" id="CAG67986.1"/>
    </source>
</evidence>
<sequence>MEKIMKKIYSFFALFTLSSMAFANTYDFMPEAKLENKDVAKWNVGLGITQKLGHLNVEWINPYGIAYVKGGAYVNGDHAIGGQAGFRYPYYLTGTQENGYYIGFYAGSLDSHRVNDDYKSRFGGGLDLAFVWLNKERVSTVSVGIGAGEALKDASGVTVVESKPQLQFSYTLSFGL</sequence>
<name>Q6FD73_ACIAD</name>
<feature type="chain" id="PRO_5004274444" evidence="1">
    <location>
        <begin position="24"/>
        <end position="176"/>
    </location>
</feature>
<keyword evidence="1" id="KW-0732">Signal</keyword>
<proteinExistence type="predicted"/>
<dbReference type="BioCyc" id="ASP62977:ACIAD_RS05065-MONOMER"/>
<dbReference type="AlphaFoldDB" id="Q6FD73"/>
<dbReference type="KEGG" id="aci:ACIAD1102"/>
<reference evidence="2 3" key="1">
    <citation type="journal article" date="2004" name="Nucleic Acids Res.">
        <title>Unique features revealed by the genome sequence of Acinetobacter sp. ADP1, a versatile and naturally transformation competent bacterium.</title>
        <authorList>
            <person name="Barbe V."/>
            <person name="Vallenet D."/>
            <person name="Fonknechten N."/>
            <person name="Kreimeyer A."/>
            <person name="Oztas S."/>
            <person name="Labarre L."/>
            <person name="Cruveiller S."/>
            <person name="Robert C."/>
            <person name="Duprat S."/>
            <person name="Wincker P."/>
            <person name="Ornston L.N."/>
            <person name="Weissenbach J."/>
            <person name="Marliere P."/>
            <person name="Cohen G.N."/>
            <person name="Medigue C."/>
        </authorList>
    </citation>
    <scope>NUCLEOTIDE SEQUENCE [LARGE SCALE GENOMIC DNA]</scope>
    <source>
        <strain evidence="3">ATCC 33305 / BD413 / ADP1</strain>
    </source>
</reference>
<gene>
    <name evidence="2" type="ordered locus">ACIAD1102</name>
</gene>
<dbReference type="eggNOG" id="ENOG5034111">
    <property type="taxonomic scope" value="Bacteria"/>
</dbReference>
<dbReference type="HOGENOM" id="CLU_1551975_0_0_6"/>
<feature type="signal peptide" evidence="1">
    <location>
        <begin position="1"/>
        <end position="23"/>
    </location>
</feature>
<dbReference type="STRING" id="202950.GCA_001485005_01266"/>
<evidence type="ECO:0000313" key="3">
    <source>
        <dbReference type="Proteomes" id="UP000000430"/>
    </source>
</evidence>